<evidence type="ECO:0000256" key="3">
    <source>
        <dbReference type="ARBA" id="ARBA00023163"/>
    </source>
</evidence>
<protein>
    <submittedName>
        <fullName evidence="5">Helix-turn-helix domain-containing protein</fullName>
    </submittedName>
</protein>
<dbReference type="SUPFAM" id="SSF46689">
    <property type="entry name" value="Homeodomain-like"/>
    <property type="match status" value="1"/>
</dbReference>
<dbReference type="GO" id="GO:0000976">
    <property type="term" value="F:transcription cis-regulatory region binding"/>
    <property type="evidence" value="ECO:0007669"/>
    <property type="project" value="TreeGrafter"/>
</dbReference>
<dbReference type="InterPro" id="IPR009057">
    <property type="entry name" value="Homeodomain-like_sf"/>
</dbReference>
<dbReference type="PRINTS" id="PR00032">
    <property type="entry name" value="HTHARAC"/>
</dbReference>
<dbReference type="PANTHER" id="PTHR47894:SF1">
    <property type="entry name" value="HTH-TYPE TRANSCRIPTIONAL REGULATOR VQSM"/>
    <property type="match status" value="1"/>
</dbReference>
<feature type="domain" description="HTH araC/xylS-type" evidence="4">
    <location>
        <begin position="238"/>
        <end position="336"/>
    </location>
</feature>
<name>A0A7X1U565_9PSED</name>
<dbReference type="PROSITE" id="PS01124">
    <property type="entry name" value="HTH_ARAC_FAMILY_2"/>
    <property type="match status" value="1"/>
</dbReference>
<dbReference type="GO" id="GO:0005829">
    <property type="term" value="C:cytosol"/>
    <property type="evidence" value="ECO:0007669"/>
    <property type="project" value="TreeGrafter"/>
</dbReference>
<dbReference type="InterPro" id="IPR032687">
    <property type="entry name" value="AraC-type_N"/>
</dbReference>
<dbReference type="Proteomes" id="UP000486534">
    <property type="component" value="Unassembled WGS sequence"/>
</dbReference>
<keyword evidence="3" id="KW-0804">Transcription</keyword>
<dbReference type="GO" id="GO:0003700">
    <property type="term" value="F:DNA-binding transcription factor activity"/>
    <property type="evidence" value="ECO:0007669"/>
    <property type="project" value="InterPro"/>
</dbReference>
<gene>
    <name evidence="5" type="ORF">GDH07_15805</name>
</gene>
<dbReference type="PANTHER" id="PTHR47894">
    <property type="entry name" value="HTH-TYPE TRANSCRIPTIONAL REGULATOR GADX"/>
    <property type="match status" value="1"/>
</dbReference>
<proteinExistence type="predicted"/>
<dbReference type="SMART" id="SM00342">
    <property type="entry name" value="HTH_ARAC"/>
    <property type="match status" value="1"/>
</dbReference>
<evidence type="ECO:0000259" key="4">
    <source>
        <dbReference type="PROSITE" id="PS01124"/>
    </source>
</evidence>
<dbReference type="AlphaFoldDB" id="A0A7X1U565"/>
<keyword evidence="2" id="KW-0238">DNA-binding</keyword>
<accession>A0A7X1U565</accession>
<dbReference type="EMBL" id="WHUV01000002">
    <property type="protein sequence ID" value="MQA54780.1"/>
    <property type="molecule type" value="Genomic_DNA"/>
</dbReference>
<sequence>MPASRPVGAYVRRLKLSPLLEYLQERQLRLPAPCQAQWQGLKPADHIPLDQYLGFFEEAARTLDDPLLGARIGLASRSPVLSPLRELFLNEATLHGALLELNLSTTALQGGTRTQLRIDGEQVQISYQLPAYPARACRQDVEFSLGMLIHVLQLRLGQDWRAQRIDLCHELTAKDREALGGLLDCPVRDAAPSNGIVFASHWLDHRCPGQGCDADVLLFFREHIQGLCAEQHSGSFHERVRRLLERQLGEQPPSLERIARQLHLSPRSVQRKLALEQVVFSELLEQVRHSLALERMRHPGTRIDELADSLGYADSAAFSKAFKRWTGVPPLRYRRQFL</sequence>
<evidence type="ECO:0000313" key="6">
    <source>
        <dbReference type="Proteomes" id="UP000486534"/>
    </source>
</evidence>
<dbReference type="RefSeq" id="WP_152898132.1">
    <property type="nucleotide sequence ID" value="NZ_WHUV01000002.1"/>
</dbReference>
<dbReference type="InterPro" id="IPR018060">
    <property type="entry name" value="HTH_AraC"/>
</dbReference>
<dbReference type="Pfam" id="PF12625">
    <property type="entry name" value="Arabinose_bd"/>
    <property type="match status" value="1"/>
</dbReference>
<dbReference type="InterPro" id="IPR020449">
    <property type="entry name" value="Tscrpt_reg_AraC-type_HTH"/>
</dbReference>
<dbReference type="Pfam" id="PF12833">
    <property type="entry name" value="HTH_18"/>
    <property type="match status" value="1"/>
</dbReference>
<reference evidence="5 6" key="1">
    <citation type="submission" date="2019-10" db="EMBL/GenBank/DDBJ databases">
        <title>Pseudomonas dajingensis sp. nov., isolated from the profound head ulcers of farmed Murray cod (Maccullochella peelii peelii).</title>
        <authorList>
            <person name="Liu Y."/>
        </authorList>
    </citation>
    <scope>NUCLEOTIDE SEQUENCE [LARGE SCALE GENOMIC DNA]</scope>
    <source>
        <strain evidence="5 6">MC042</strain>
    </source>
</reference>
<evidence type="ECO:0000313" key="5">
    <source>
        <dbReference type="EMBL" id="MQA54780.1"/>
    </source>
</evidence>
<keyword evidence="1" id="KW-0805">Transcription regulation</keyword>
<comment type="caution">
    <text evidence="5">The sequence shown here is derived from an EMBL/GenBank/DDBJ whole genome shotgun (WGS) entry which is preliminary data.</text>
</comment>
<dbReference type="Gene3D" id="1.10.10.60">
    <property type="entry name" value="Homeodomain-like"/>
    <property type="match status" value="1"/>
</dbReference>
<evidence type="ECO:0000256" key="1">
    <source>
        <dbReference type="ARBA" id="ARBA00023015"/>
    </source>
</evidence>
<organism evidence="5 6">
    <name type="scientific">Pseudomonas piscis</name>
    <dbReference type="NCBI Taxonomy" id="2614538"/>
    <lineage>
        <taxon>Bacteria</taxon>
        <taxon>Pseudomonadati</taxon>
        <taxon>Pseudomonadota</taxon>
        <taxon>Gammaproteobacteria</taxon>
        <taxon>Pseudomonadales</taxon>
        <taxon>Pseudomonadaceae</taxon>
        <taxon>Pseudomonas</taxon>
    </lineage>
</organism>
<evidence type="ECO:0000256" key="2">
    <source>
        <dbReference type="ARBA" id="ARBA00023125"/>
    </source>
</evidence>